<dbReference type="Gene3D" id="2.170.130.10">
    <property type="entry name" value="TonB-dependent receptor, plug domain"/>
    <property type="match status" value="1"/>
</dbReference>
<protein>
    <submittedName>
        <fullName evidence="6">Outer membrane receptor protein</fullName>
    </submittedName>
</protein>
<dbReference type="SUPFAM" id="SSF56935">
    <property type="entry name" value="Porins"/>
    <property type="match status" value="1"/>
</dbReference>
<dbReference type="Proteomes" id="UP000010796">
    <property type="component" value="Chromosome"/>
</dbReference>
<evidence type="ECO:0000256" key="1">
    <source>
        <dbReference type="ARBA" id="ARBA00004442"/>
    </source>
</evidence>
<name>L0G2E7_ECHVK</name>
<dbReference type="Pfam" id="PF13715">
    <property type="entry name" value="CarbopepD_reg_2"/>
    <property type="match status" value="1"/>
</dbReference>
<dbReference type="Pfam" id="PF07715">
    <property type="entry name" value="Plug"/>
    <property type="match status" value="1"/>
</dbReference>
<keyword evidence="7" id="KW-1185">Reference proteome</keyword>
<dbReference type="Gene3D" id="2.60.40.1120">
    <property type="entry name" value="Carboxypeptidase-like, regulatory domain"/>
    <property type="match status" value="1"/>
</dbReference>
<evidence type="ECO:0000313" key="7">
    <source>
        <dbReference type="Proteomes" id="UP000010796"/>
    </source>
</evidence>
<dbReference type="STRING" id="926556.Echvi_2923"/>
<dbReference type="InterPro" id="IPR012910">
    <property type="entry name" value="Plug_dom"/>
</dbReference>
<comment type="subcellular location">
    <subcellularLocation>
        <location evidence="1">Cell outer membrane</location>
    </subcellularLocation>
</comment>
<dbReference type="eggNOG" id="COG4771">
    <property type="taxonomic scope" value="Bacteria"/>
</dbReference>
<keyword evidence="6" id="KW-0675">Receptor</keyword>
<dbReference type="InterPro" id="IPR008969">
    <property type="entry name" value="CarboxyPept-like_regulatory"/>
</dbReference>
<feature type="domain" description="TonB-dependent receptor plug" evidence="4">
    <location>
        <begin position="130"/>
        <end position="217"/>
    </location>
</feature>
<dbReference type="Pfam" id="PF14905">
    <property type="entry name" value="OMP_b-brl_3"/>
    <property type="match status" value="1"/>
</dbReference>
<dbReference type="AlphaFoldDB" id="L0G2E7"/>
<dbReference type="PANTHER" id="PTHR40980:SF4">
    <property type="entry name" value="TONB-DEPENDENT RECEPTOR-LIKE BETA-BARREL DOMAIN-CONTAINING PROTEIN"/>
    <property type="match status" value="1"/>
</dbReference>
<dbReference type="InterPro" id="IPR041700">
    <property type="entry name" value="OMP_b-brl_3"/>
</dbReference>
<dbReference type="PANTHER" id="PTHR40980">
    <property type="entry name" value="PLUG DOMAIN-CONTAINING PROTEIN"/>
    <property type="match status" value="1"/>
</dbReference>
<sequence>MNKAIITIIFSCVLAPAMSQTGLKGTVIDQSQKTPLEYANIALYGLPDSTLIKGAVTDENGNYELMELDRGTYYLTVSFLGYLTIHTPSISVQKSQVKQLDPIALAPNEQLMSQVEVSGDRYTTMHKIDRQVFEASSFEASKGGTATDLLRNLPGLSMDASGQISVRGTTGFVIMVNDKPIQTDPSVFLSQIPANSIKNIEVVTAPSAKYDPEGKAGMINIITSKPIEDGTFVQINTKIGLPSIQSYDNKVNPKRYGADFTINHRQGDWDLSVGGSYLRNDLAGRREGNVYTISGDTTTYFPSDGERSFDEEMYSGRLTLGYTPSKQDLFSLGLYAGKRSKDRTADIIYYDNHAVVDDEEIYQMQYYNENLRIRRSDFVIGSFDYEHTFTNASKLSSSFLYEYTMLGGPTTNRNLGYPDIDVVYQDEYNTNDNPLHGIRFQTDYTAAPWKIGTFETGYQFRNLNHTGDFVYERKNTETGIWELVPDFSSNVNLTRQIHSAYGLLSGEKGKWSYSAGVRLEYMDRELALKDKAGMVDTTYTYDFVKPFPSASLQYHVNEELTLKAAYTKRVQRTTTFKMNPFPEREHSETLEQGDPTLLPEFVDLVELGVIKDFGDHSFYATAYYSDIKNLVNRVNTIYNDTILNRIYSNVGSGTSLGIETGIALAPTSWWKLFAGGNLYKYHIKGAFDDRPVDASTWVYSINANTTFDISSSLNLQWSLNYLSDRVTAQGEDSRFFSPNLTVTKTFLDGRLSTSLQWLNMDMGLLHTNEQRITTWSENEFYTTTNYVYEVDMFMLNISYTFNRIKNKARFIKSEFGDKEF</sequence>
<keyword evidence="3" id="KW-0998">Cell outer membrane</keyword>
<reference evidence="7" key="1">
    <citation type="submission" date="2012-02" db="EMBL/GenBank/DDBJ databases">
        <title>The complete genome of Echinicola vietnamensis DSM 17526.</title>
        <authorList>
            <person name="Lucas S."/>
            <person name="Copeland A."/>
            <person name="Lapidus A."/>
            <person name="Glavina del Rio T."/>
            <person name="Dalin E."/>
            <person name="Tice H."/>
            <person name="Bruce D."/>
            <person name="Goodwin L."/>
            <person name="Pitluck S."/>
            <person name="Peters L."/>
            <person name="Ovchinnikova G."/>
            <person name="Teshima H."/>
            <person name="Kyrpides N."/>
            <person name="Mavromatis K."/>
            <person name="Ivanova N."/>
            <person name="Brettin T."/>
            <person name="Detter J.C."/>
            <person name="Han C."/>
            <person name="Larimer F."/>
            <person name="Land M."/>
            <person name="Hauser L."/>
            <person name="Markowitz V."/>
            <person name="Cheng J.-F."/>
            <person name="Hugenholtz P."/>
            <person name="Woyke T."/>
            <person name="Wu D."/>
            <person name="Brambilla E."/>
            <person name="Klenk H.-P."/>
            <person name="Eisen J.A."/>
        </authorList>
    </citation>
    <scope>NUCLEOTIDE SEQUENCE [LARGE SCALE GENOMIC DNA]</scope>
    <source>
        <strain evidence="7">DSM 17526 / LMG 23754 / KMM 6221</strain>
    </source>
</reference>
<accession>L0G2E7</accession>
<evidence type="ECO:0000259" key="4">
    <source>
        <dbReference type="Pfam" id="PF07715"/>
    </source>
</evidence>
<feature type="domain" description="Outer membrane protein beta-barrel" evidence="5">
    <location>
        <begin position="387"/>
        <end position="799"/>
    </location>
</feature>
<dbReference type="Gene3D" id="2.40.170.20">
    <property type="entry name" value="TonB-dependent receptor, beta-barrel domain"/>
    <property type="match status" value="1"/>
</dbReference>
<dbReference type="InterPro" id="IPR037066">
    <property type="entry name" value="Plug_dom_sf"/>
</dbReference>
<dbReference type="OrthoDB" id="972646at2"/>
<dbReference type="HOGENOM" id="CLU_017617_0_0_10"/>
<gene>
    <name evidence="6" type="ordered locus">Echvi_2923</name>
</gene>
<evidence type="ECO:0000256" key="2">
    <source>
        <dbReference type="ARBA" id="ARBA00023136"/>
    </source>
</evidence>
<keyword evidence="2" id="KW-0472">Membrane</keyword>
<dbReference type="EMBL" id="CP003346">
    <property type="protein sequence ID" value="AGA79161.1"/>
    <property type="molecule type" value="Genomic_DNA"/>
</dbReference>
<dbReference type="PATRIC" id="fig|926556.3.peg.3088"/>
<evidence type="ECO:0000256" key="3">
    <source>
        <dbReference type="ARBA" id="ARBA00023237"/>
    </source>
</evidence>
<evidence type="ECO:0000259" key="5">
    <source>
        <dbReference type="Pfam" id="PF14905"/>
    </source>
</evidence>
<dbReference type="InterPro" id="IPR036942">
    <property type="entry name" value="Beta-barrel_TonB_sf"/>
</dbReference>
<dbReference type="SUPFAM" id="SSF49464">
    <property type="entry name" value="Carboxypeptidase regulatory domain-like"/>
    <property type="match status" value="1"/>
</dbReference>
<proteinExistence type="predicted"/>
<dbReference type="RefSeq" id="WP_015266713.1">
    <property type="nucleotide sequence ID" value="NC_019904.1"/>
</dbReference>
<dbReference type="GO" id="GO:0009279">
    <property type="term" value="C:cell outer membrane"/>
    <property type="evidence" value="ECO:0007669"/>
    <property type="project" value="UniProtKB-SubCell"/>
</dbReference>
<dbReference type="KEGG" id="evi:Echvi_2923"/>
<organism evidence="6 7">
    <name type="scientific">Echinicola vietnamensis (strain DSM 17526 / LMG 23754 / KMM 6221)</name>
    <dbReference type="NCBI Taxonomy" id="926556"/>
    <lineage>
        <taxon>Bacteria</taxon>
        <taxon>Pseudomonadati</taxon>
        <taxon>Bacteroidota</taxon>
        <taxon>Cytophagia</taxon>
        <taxon>Cytophagales</taxon>
        <taxon>Cyclobacteriaceae</taxon>
        <taxon>Echinicola</taxon>
    </lineage>
</organism>
<evidence type="ECO:0000313" key="6">
    <source>
        <dbReference type="EMBL" id="AGA79161.1"/>
    </source>
</evidence>